<dbReference type="Proteomes" id="UP000305921">
    <property type="component" value="Unassembled WGS sequence"/>
</dbReference>
<protein>
    <recommendedName>
        <fullName evidence="3">SMI1/KNR4 family protein</fullName>
    </recommendedName>
</protein>
<gene>
    <name evidence="1" type="ORF">FEF34_20950</name>
</gene>
<keyword evidence="2" id="KW-1185">Reference proteome</keyword>
<dbReference type="EMBL" id="VAWE01000001">
    <property type="protein sequence ID" value="TLQ48360.1"/>
    <property type="molecule type" value="Genomic_DNA"/>
</dbReference>
<dbReference type="OrthoDB" id="4253746at2"/>
<sequence>MEDGEGEFFEYAMGFAEWLYRYLVGEDMAGPETSSFYPGPVILRDLPMMPDERPPTRRGPDRGM</sequence>
<name>A0A5R9EDN8_9ACTN</name>
<comment type="caution">
    <text evidence="1">The sequence shown here is derived from an EMBL/GenBank/DDBJ whole genome shotgun (WGS) entry which is preliminary data.</text>
</comment>
<evidence type="ECO:0000313" key="2">
    <source>
        <dbReference type="Proteomes" id="UP000305921"/>
    </source>
</evidence>
<evidence type="ECO:0000313" key="1">
    <source>
        <dbReference type="EMBL" id="TLQ48360.1"/>
    </source>
</evidence>
<dbReference type="AlphaFoldDB" id="A0A5R9EDN8"/>
<reference evidence="1 2" key="1">
    <citation type="submission" date="2019-05" db="EMBL/GenBank/DDBJ databases">
        <title>Streptomyces marianii sp. nov., a novel marine actinomycete from southern coast of India.</title>
        <authorList>
            <person name="Iniyan A.M."/>
            <person name="Wink J."/>
            <person name="Ramprasad E."/>
            <person name="Ramana C.V."/>
            <person name="Bunk B."/>
            <person name="Sproer C."/>
            <person name="Joseph F.-J.R.S."/>
            <person name="Vincent S.G.P."/>
        </authorList>
    </citation>
    <scope>NUCLEOTIDE SEQUENCE [LARGE SCALE GENOMIC DNA]</scope>
    <source>
        <strain evidence="1 2">ICN19</strain>
    </source>
</reference>
<evidence type="ECO:0008006" key="3">
    <source>
        <dbReference type="Google" id="ProtNLM"/>
    </source>
</evidence>
<proteinExistence type="predicted"/>
<accession>A0A5R9EDN8</accession>
<organism evidence="1 2">
    <name type="scientific">Streptomyces marianii</name>
    <dbReference type="NCBI Taxonomy" id="1817406"/>
    <lineage>
        <taxon>Bacteria</taxon>
        <taxon>Bacillati</taxon>
        <taxon>Actinomycetota</taxon>
        <taxon>Actinomycetes</taxon>
        <taxon>Kitasatosporales</taxon>
        <taxon>Streptomycetaceae</taxon>
        <taxon>Streptomyces</taxon>
    </lineage>
</organism>